<evidence type="ECO:0000313" key="9">
    <source>
        <dbReference type="EMBL" id="MBV3382275.1"/>
    </source>
</evidence>
<gene>
    <name evidence="9" type="ORF">KSV97_03325</name>
    <name evidence="10" type="ORF">KSW06_03505</name>
</gene>
<feature type="transmembrane region" description="Helical" evidence="8">
    <location>
        <begin position="12"/>
        <end position="30"/>
    </location>
</feature>
<keyword evidence="12" id="KW-1185">Reference proteome</keyword>
<evidence type="ECO:0000256" key="1">
    <source>
        <dbReference type="ARBA" id="ARBA00004651"/>
    </source>
</evidence>
<evidence type="ECO:0000256" key="4">
    <source>
        <dbReference type="ARBA" id="ARBA00022475"/>
    </source>
</evidence>
<proteinExistence type="inferred from homology"/>
<keyword evidence="6 8" id="KW-1133">Transmembrane helix</keyword>
<dbReference type="EMBL" id="JAHOEF010000014">
    <property type="protein sequence ID" value="MBV3382275.1"/>
    <property type="molecule type" value="Genomic_DNA"/>
</dbReference>
<evidence type="ECO:0000256" key="3">
    <source>
        <dbReference type="ARBA" id="ARBA00022448"/>
    </source>
</evidence>
<comment type="similarity">
    <text evidence="2">Belongs to the autoinducer-2 exporter (AI-2E) (TC 2.A.86) family.</text>
</comment>
<dbReference type="InterPro" id="IPR002549">
    <property type="entry name" value="AI-2E-like"/>
</dbReference>
<keyword evidence="7 8" id="KW-0472">Membrane</keyword>
<protein>
    <submittedName>
        <fullName evidence="9">AI-2E family transporter</fullName>
    </submittedName>
</protein>
<comment type="caution">
    <text evidence="9">The sequence shown here is derived from an EMBL/GenBank/DDBJ whole genome shotgun (WGS) entry which is preliminary data.</text>
</comment>
<dbReference type="Proteomes" id="UP001196408">
    <property type="component" value="Unassembled WGS sequence"/>
</dbReference>
<dbReference type="PANTHER" id="PTHR21716:SF53">
    <property type="entry name" value="PERMEASE PERM-RELATED"/>
    <property type="match status" value="1"/>
</dbReference>
<sequence>MDNKNFNFPDDKIFQYITYGIVLAFILFNLDSVWDFFLNALGLARPFYIAIVIAFVINIPMKLVEKLLVKAKDQLMKKKPNLKLPQFLVEGTRGIAMAITIICLLLILVMFFSFIIPRIGESFSLLFSNLDNYAKRLAVYITSICTKFNIDYSVTVDEVQKWFASIDLSTILATAGNFLGNPHFKTTEFVSNIGGSFITAITSFFMALYLLANKEKHLEQGRKLIAYILGHKRAGVAFDIMSEANHYFNSFVTGQMLEAICFMLEVYIAMRLFGMPFPELIAIMAFLFSFVPMFGNFITFFAGLILVAAAQSKSMFAFAIIYLCLQQFEGNFVYPKIVGKSVGISGLFVLLGITIFGNLWGVVGVLIGVPLTALIYAVFSRIINIGLYQKHIEVTYNNLYKLDENGNRIDNKVKPKKDPSI</sequence>
<evidence type="ECO:0000256" key="2">
    <source>
        <dbReference type="ARBA" id="ARBA00009773"/>
    </source>
</evidence>
<name>A0AAW4MSX7_9FIRM</name>
<dbReference type="GO" id="GO:0005886">
    <property type="term" value="C:plasma membrane"/>
    <property type="evidence" value="ECO:0007669"/>
    <property type="project" value="UniProtKB-SubCell"/>
</dbReference>
<dbReference type="AlphaFoldDB" id="A0AAW4MSX7"/>
<feature type="transmembrane region" description="Helical" evidence="8">
    <location>
        <begin position="337"/>
        <end position="356"/>
    </location>
</feature>
<comment type="subcellular location">
    <subcellularLocation>
        <location evidence="1">Cell membrane</location>
        <topology evidence="1">Multi-pass membrane protein</topology>
    </subcellularLocation>
</comment>
<accession>A0AAW4MSX7</accession>
<dbReference type="PANTHER" id="PTHR21716">
    <property type="entry name" value="TRANSMEMBRANE PROTEIN"/>
    <property type="match status" value="1"/>
</dbReference>
<evidence type="ECO:0000313" key="11">
    <source>
        <dbReference type="Proteomes" id="UP001196408"/>
    </source>
</evidence>
<feature type="transmembrane region" description="Helical" evidence="8">
    <location>
        <begin position="189"/>
        <end position="212"/>
    </location>
</feature>
<feature type="transmembrane region" description="Helical" evidence="8">
    <location>
        <begin position="362"/>
        <end position="383"/>
    </location>
</feature>
<organism evidence="9 11">
    <name type="scientific">Catenibacterium mitsuokai</name>
    <dbReference type="NCBI Taxonomy" id="100886"/>
    <lineage>
        <taxon>Bacteria</taxon>
        <taxon>Bacillati</taxon>
        <taxon>Bacillota</taxon>
        <taxon>Erysipelotrichia</taxon>
        <taxon>Erysipelotrichales</taxon>
        <taxon>Coprobacillaceae</taxon>
        <taxon>Catenibacterium</taxon>
    </lineage>
</organism>
<dbReference type="Pfam" id="PF01594">
    <property type="entry name" value="AI-2E_transport"/>
    <property type="match status" value="1"/>
</dbReference>
<evidence type="ECO:0000313" key="10">
    <source>
        <dbReference type="EMBL" id="MBV3392333.1"/>
    </source>
</evidence>
<keyword evidence="5 8" id="KW-0812">Transmembrane</keyword>
<keyword evidence="3" id="KW-0813">Transport</keyword>
<feature type="transmembrane region" description="Helical" evidence="8">
    <location>
        <begin position="280"/>
        <end position="298"/>
    </location>
</feature>
<dbReference type="Proteomes" id="UP001197492">
    <property type="component" value="Unassembled WGS sequence"/>
</dbReference>
<evidence type="ECO:0000256" key="5">
    <source>
        <dbReference type="ARBA" id="ARBA00022692"/>
    </source>
</evidence>
<evidence type="ECO:0000256" key="6">
    <source>
        <dbReference type="ARBA" id="ARBA00022989"/>
    </source>
</evidence>
<dbReference type="RefSeq" id="WP_217747246.1">
    <property type="nucleotide sequence ID" value="NZ_JAHOEB010000015.1"/>
</dbReference>
<evidence type="ECO:0000256" key="7">
    <source>
        <dbReference type="ARBA" id="ARBA00023136"/>
    </source>
</evidence>
<reference evidence="9 12" key="1">
    <citation type="submission" date="2021-06" db="EMBL/GenBank/DDBJ databases">
        <title>Collection of gut derived symbiotic bacterial strains cultured from healthy donors.</title>
        <authorList>
            <person name="Lin H."/>
            <person name="Littmann E."/>
            <person name="Pamer E.G."/>
        </authorList>
    </citation>
    <scope>NUCLEOTIDE SEQUENCE</scope>
    <source>
        <strain evidence="10 12">MSK.21.70</strain>
        <strain evidence="9">MSK.21.82</strain>
    </source>
</reference>
<evidence type="ECO:0000256" key="8">
    <source>
        <dbReference type="SAM" id="Phobius"/>
    </source>
</evidence>
<feature type="transmembrane region" description="Helical" evidence="8">
    <location>
        <begin position="95"/>
        <end position="116"/>
    </location>
</feature>
<dbReference type="EMBL" id="JAHOEL010000015">
    <property type="protein sequence ID" value="MBV3392333.1"/>
    <property type="molecule type" value="Genomic_DNA"/>
</dbReference>
<evidence type="ECO:0000313" key="12">
    <source>
        <dbReference type="Proteomes" id="UP001197492"/>
    </source>
</evidence>
<keyword evidence="4" id="KW-1003">Cell membrane</keyword>
<feature type="transmembrane region" description="Helical" evidence="8">
    <location>
        <begin position="247"/>
        <end position="268"/>
    </location>
</feature>